<name>A0ABU9YIJ9_9PROT</name>
<feature type="chain" id="PRO_5045845983" description="DUF4136 domain-containing protein" evidence="1">
    <location>
        <begin position="30"/>
        <end position="190"/>
    </location>
</feature>
<dbReference type="RefSeq" id="WP_345934766.1">
    <property type="nucleotide sequence ID" value="NZ_JBBKTV010000008.1"/>
</dbReference>
<keyword evidence="3" id="KW-1185">Reference proteome</keyword>
<comment type="caution">
    <text evidence="2">The sequence shown here is derived from an EMBL/GenBank/DDBJ whole genome shotgun (WGS) entry which is preliminary data.</text>
</comment>
<protein>
    <recommendedName>
        <fullName evidence="4">DUF4136 domain-containing protein</fullName>
    </recommendedName>
</protein>
<dbReference type="PROSITE" id="PS51257">
    <property type="entry name" value="PROKAR_LIPOPROTEIN"/>
    <property type="match status" value="1"/>
</dbReference>
<evidence type="ECO:0000256" key="1">
    <source>
        <dbReference type="SAM" id="SignalP"/>
    </source>
</evidence>
<evidence type="ECO:0000313" key="3">
    <source>
        <dbReference type="Proteomes" id="UP001413721"/>
    </source>
</evidence>
<reference evidence="2 3" key="1">
    <citation type="submission" date="2024-03" db="EMBL/GenBank/DDBJ databases">
        <title>High-quality draft genome sequencing of Tistrella sp. BH-R2-4.</title>
        <authorList>
            <person name="Dong C."/>
        </authorList>
    </citation>
    <scope>NUCLEOTIDE SEQUENCE [LARGE SCALE GENOMIC DNA]</scope>
    <source>
        <strain evidence="2 3">BH-R2-4</strain>
    </source>
</reference>
<evidence type="ECO:0000313" key="2">
    <source>
        <dbReference type="EMBL" id="MEN2988460.1"/>
    </source>
</evidence>
<dbReference type="Proteomes" id="UP001413721">
    <property type="component" value="Unassembled WGS sequence"/>
</dbReference>
<keyword evidence="1" id="KW-0732">Signal</keyword>
<evidence type="ECO:0008006" key="4">
    <source>
        <dbReference type="Google" id="ProtNLM"/>
    </source>
</evidence>
<feature type="signal peptide" evidence="1">
    <location>
        <begin position="1"/>
        <end position="29"/>
    </location>
</feature>
<proteinExistence type="predicted"/>
<sequence length="190" mass="20844">MALSNRPRWRAAISRVVVAVAVAAIAACAERQQVETPPPDDLHRIGTCDDAFMSAMASHIRDIGVATSRHDVDMKILNILKDFEATSGWSYSNTGFCFFDFIEKNGVDVYYSGVVHFPVYVEVWLLPGEGDGHYGICVGANPLGWNSDTALDRFHPRGIPVPPGYGDDGPAAQARFLPVCRDDRGRESFL</sequence>
<organism evidence="2 3">
    <name type="scientific">Tistrella arctica</name>
    <dbReference type="NCBI Taxonomy" id="3133430"/>
    <lineage>
        <taxon>Bacteria</taxon>
        <taxon>Pseudomonadati</taxon>
        <taxon>Pseudomonadota</taxon>
        <taxon>Alphaproteobacteria</taxon>
        <taxon>Geminicoccales</taxon>
        <taxon>Geminicoccaceae</taxon>
        <taxon>Tistrella</taxon>
    </lineage>
</organism>
<dbReference type="EMBL" id="JBBKTW010000003">
    <property type="protein sequence ID" value="MEN2988460.1"/>
    <property type="molecule type" value="Genomic_DNA"/>
</dbReference>
<gene>
    <name evidence="2" type="ORF">WG926_09110</name>
</gene>
<accession>A0ABU9YIJ9</accession>